<dbReference type="PANTHER" id="PTHR42891:SF1">
    <property type="entry name" value="D-GLYCERO-BETA-D-MANNO-HEPTOSE-1,7-BISPHOSPHATE 7-PHOSPHATASE"/>
    <property type="match status" value="1"/>
</dbReference>
<gene>
    <name evidence="11" type="ORF">FEN17_25520</name>
</gene>
<dbReference type="NCBIfam" id="TIGR01656">
    <property type="entry name" value="Histidinol-ppas"/>
    <property type="match status" value="1"/>
</dbReference>
<comment type="similarity">
    <text evidence="7">Belongs to the gmhB family.</text>
</comment>
<feature type="site" description="Stabilizes the phosphoryl group" evidence="9">
    <location>
        <position position="105"/>
    </location>
</feature>
<dbReference type="NCBIfam" id="TIGR01662">
    <property type="entry name" value="HAD-SF-IIIA"/>
    <property type="match status" value="1"/>
</dbReference>
<proteinExistence type="inferred from homology"/>
<feature type="site" description="Stabilizes the phosphoryl group" evidence="9">
    <location>
        <position position="55"/>
    </location>
</feature>
<protein>
    <recommendedName>
        <fullName evidence="6 7">D,D-heptose 1,7-bisphosphate phosphatase</fullName>
        <ecNumber evidence="7">3.1.3.-</ecNumber>
    </recommendedName>
</protein>
<dbReference type="PIRSF" id="PIRSF004682">
    <property type="entry name" value="GmhB"/>
    <property type="match status" value="1"/>
</dbReference>
<evidence type="ECO:0000313" key="11">
    <source>
        <dbReference type="EMBL" id="TLU98139.1"/>
    </source>
</evidence>
<dbReference type="InterPro" id="IPR006549">
    <property type="entry name" value="HAD-SF_hydro_IIIA"/>
</dbReference>
<dbReference type="InterPro" id="IPR004446">
    <property type="entry name" value="Heptose_bisP_phosphatase"/>
</dbReference>
<dbReference type="CDD" id="cd07503">
    <property type="entry name" value="HAD_HisB-N"/>
    <property type="match status" value="1"/>
</dbReference>
<name>A0A5R9KPR5_9BACT</name>
<dbReference type="GO" id="GO:0016791">
    <property type="term" value="F:phosphatase activity"/>
    <property type="evidence" value="ECO:0007669"/>
    <property type="project" value="InterPro"/>
</dbReference>
<dbReference type="EMBL" id="VCEJ01000008">
    <property type="protein sequence ID" value="TLU98139.1"/>
    <property type="molecule type" value="Genomic_DNA"/>
</dbReference>
<keyword evidence="3 10" id="KW-0479">Metal-binding</keyword>
<evidence type="ECO:0000256" key="6">
    <source>
        <dbReference type="ARBA" id="ARBA00031828"/>
    </source>
</evidence>
<dbReference type="Gene3D" id="3.40.50.1000">
    <property type="entry name" value="HAD superfamily/HAD-like"/>
    <property type="match status" value="1"/>
</dbReference>
<dbReference type="InterPro" id="IPR036412">
    <property type="entry name" value="HAD-like_sf"/>
</dbReference>
<keyword evidence="4 7" id="KW-0378">Hydrolase</keyword>
<comment type="cofactor">
    <cofactor evidence="10">
        <name>Mg(2+)</name>
        <dbReference type="ChEBI" id="CHEBI:18420"/>
    </cofactor>
</comment>
<dbReference type="Proteomes" id="UP000306402">
    <property type="component" value="Unassembled WGS sequence"/>
</dbReference>
<feature type="binding site" evidence="10">
    <location>
        <position position="12"/>
    </location>
    <ligand>
        <name>Mg(2+)</name>
        <dbReference type="ChEBI" id="CHEBI:18420"/>
    </ligand>
</feature>
<dbReference type="OrthoDB" id="9813880at2"/>
<evidence type="ECO:0000256" key="8">
    <source>
        <dbReference type="PIRSR" id="PIRSR004682-1"/>
    </source>
</evidence>
<keyword evidence="2 7" id="KW-0963">Cytoplasm</keyword>
<evidence type="ECO:0000256" key="9">
    <source>
        <dbReference type="PIRSR" id="PIRSR004682-3"/>
    </source>
</evidence>
<evidence type="ECO:0000256" key="2">
    <source>
        <dbReference type="ARBA" id="ARBA00022490"/>
    </source>
</evidence>
<dbReference type="SUPFAM" id="SSF56784">
    <property type="entry name" value="HAD-like"/>
    <property type="match status" value="1"/>
</dbReference>
<dbReference type="GO" id="GO:0005975">
    <property type="term" value="P:carbohydrate metabolic process"/>
    <property type="evidence" value="ECO:0007669"/>
    <property type="project" value="InterPro"/>
</dbReference>
<evidence type="ECO:0000313" key="12">
    <source>
        <dbReference type="Proteomes" id="UP000306402"/>
    </source>
</evidence>
<organism evidence="11 12">
    <name type="scientific">Dyadobacter luticola</name>
    <dbReference type="NCBI Taxonomy" id="1979387"/>
    <lineage>
        <taxon>Bacteria</taxon>
        <taxon>Pseudomonadati</taxon>
        <taxon>Bacteroidota</taxon>
        <taxon>Cytophagia</taxon>
        <taxon>Cytophagales</taxon>
        <taxon>Spirosomataceae</taxon>
        <taxon>Dyadobacter</taxon>
    </lineage>
</organism>
<dbReference type="GO" id="GO:0005737">
    <property type="term" value="C:cytoplasm"/>
    <property type="evidence" value="ECO:0007669"/>
    <property type="project" value="UniProtKB-SubCell"/>
</dbReference>
<evidence type="ECO:0000256" key="1">
    <source>
        <dbReference type="ARBA" id="ARBA00004496"/>
    </source>
</evidence>
<accession>A0A5R9KPR5</accession>
<feature type="binding site" evidence="10">
    <location>
        <position position="130"/>
    </location>
    <ligand>
        <name>Mg(2+)</name>
        <dbReference type="ChEBI" id="CHEBI:18420"/>
    </ligand>
</feature>
<feature type="active site" description="Proton donor" evidence="8">
    <location>
        <position position="14"/>
    </location>
</feature>
<evidence type="ECO:0000256" key="5">
    <source>
        <dbReference type="ARBA" id="ARBA00023277"/>
    </source>
</evidence>
<sequence>MLSTKTKCVFLDRDGVLNVDRPDYLYNLEHLIIPEGVVEALTLLKQAGYLLIVITNQAGIAKGLYTANEVYAVHNELQKASGNALDDVYFSPYHPAYSGSSLSRKPGSLMLEKAISKYNIDPEQSWMVGDRDGDMKAGKNAGVRTIHIVPETEISEGDYRAVNLFEAAGIILNAGN</sequence>
<dbReference type="InterPro" id="IPR023214">
    <property type="entry name" value="HAD_sf"/>
</dbReference>
<feature type="site" description="Contributes to substrate recognition" evidence="9">
    <location>
        <position position="104"/>
    </location>
</feature>
<keyword evidence="10" id="KW-0460">Magnesium</keyword>
<dbReference type="InterPro" id="IPR006543">
    <property type="entry name" value="Histidinol-phos"/>
</dbReference>
<evidence type="ECO:0000256" key="4">
    <source>
        <dbReference type="ARBA" id="ARBA00022801"/>
    </source>
</evidence>
<dbReference type="Pfam" id="PF13242">
    <property type="entry name" value="Hydrolase_like"/>
    <property type="match status" value="1"/>
</dbReference>
<evidence type="ECO:0000256" key="10">
    <source>
        <dbReference type="PIRSR" id="PIRSR004682-4"/>
    </source>
</evidence>
<dbReference type="GO" id="GO:0046872">
    <property type="term" value="F:metal ion binding"/>
    <property type="evidence" value="ECO:0007669"/>
    <property type="project" value="UniProtKB-KW"/>
</dbReference>
<keyword evidence="5 7" id="KW-0119">Carbohydrate metabolism</keyword>
<feature type="active site" description="Nucleophile" evidence="8">
    <location>
        <position position="12"/>
    </location>
</feature>
<dbReference type="RefSeq" id="WP_138368237.1">
    <property type="nucleotide sequence ID" value="NZ_VCEJ01000008.1"/>
</dbReference>
<reference evidence="11 12" key="1">
    <citation type="submission" date="2019-05" db="EMBL/GenBank/DDBJ databases">
        <authorList>
            <person name="Qu J.-H."/>
        </authorList>
    </citation>
    <scope>NUCLEOTIDE SEQUENCE [LARGE SCALE GENOMIC DNA]</scope>
    <source>
        <strain evidence="11 12">T17</strain>
    </source>
</reference>
<dbReference type="EC" id="3.1.3.-" evidence="7"/>
<evidence type="ECO:0000256" key="7">
    <source>
        <dbReference type="PIRNR" id="PIRNR004682"/>
    </source>
</evidence>
<comment type="subcellular location">
    <subcellularLocation>
        <location evidence="1 7">Cytoplasm</location>
    </subcellularLocation>
</comment>
<feature type="binding site" evidence="10">
    <location>
        <position position="14"/>
    </location>
    <ligand>
        <name>Mg(2+)</name>
        <dbReference type="ChEBI" id="CHEBI:18420"/>
    </ligand>
</feature>
<keyword evidence="12" id="KW-1185">Reference proteome</keyword>
<evidence type="ECO:0000256" key="3">
    <source>
        <dbReference type="ARBA" id="ARBA00022723"/>
    </source>
</evidence>
<dbReference type="AlphaFoldDB" id="A0A5R9KPR5"/>
<dbReference type="PANTHER" id="PTHR42891">
    <property type="entry name" value="D-GLYCERO-BETA-D-MANNO-HEPTOSE-1,7-BISPHOSPHATE 7-PHOSPHATASE"/>
    <property type="match status" value="1"/>
</dbReference>
<comment type="caution">
    <text evidence="11">The sequence shown here is derived from an EMBL/GenBank/DDBJ whole genome shotgun (WGS) entry which is preliminary data.</text>
</comment>